<dbReference type="EMBL" id="KV454212">
    <property type="protein sequence ID" value="ODQ58423.1"/>
    <property type="molecule type" value="Genomic_DNA"/>
</dbReference>
<dbReference type="InterPro" id="IPR050378">
    <property type="entry name" value="Metallo-dep_Hydrolases_sf"/>
</dbReference>
<feature type="modified residue" description="N6-carboxylysine" evidence="7">
    <location>
        <position position="155"/>
    </location>
</feature>
<evidence type="ECO:0000256" key="4">
    <source>
        <dbReference type="ARBA" id="ARBA00022801"/>
    </source>
</evidence>
<dbReference type="InterPro" id="IPR032466">
    <property type="entry name" value="Metal_Hydrolase"/>
</dbReference>
<dbReference type="InterPro" id="IPR011059">
    <property type="entry name" value="Metal-dep_hydrolase_composite"/>
</dbReference>
<dbReference type="SUPFAM" id="SSF51338">
    <property type="entry name" value="Composite domain of metallo-dependent hydrolases"/>
    <property type="match status" value="2"/>
</dbReference>
<dbReference type="AlphaFoldDB" id="A0A1E3NZ48"/>
<keyword evidence="10" id="KW-1185">Reference proteome</keyword>
<dbReference type="EC" id="3.5.2.2" evidence="6"/>
<dbReference type="InterPro" id="IPR011778">
    <property type="entry name" value="Hydantoinase/dihydroPyrase"/>
</dbReference>
<dbReference type="GO" id="GO:0046872">
    <property type="term" value="F:metal ion binding"/>
    <property type="evidence" value="ECO:0007669"/>
    <property type="project" value="UniProtKB-KW"/>
</dbReference>
<dbReference type="RefSeq" id="XP_019037630.1">
    <property type="nucleotide sequence ID" value="XM_019185898.1"/>
</dbReference>
<comment type="PTM">
    <text evidence="7">Carbamylation allows a single lysine to coordinate two divalent metal cations.</text>
</comment>
<dbReference type="PANTHER" id="PTHR11647:SF1">
    <property type="entry name" value="COLLAPSIN RESPONSE MEDIATOR PROTEIN"/>
    <property type="match status" value="1"/>
</dbReference>
<dbReference type="InterPro" id="IPR006680">
    <property type="entry name" value="Amidohydro-rel"/>
</dbReference>
<comment type="cofactor">
    <cofactor evidence="1">
        <name>Zn(2+)</name>
        <dbReference type="ChEBI" id="CHEBI:29105"/>
    </cofactor>
</comment>
<dbReference type="FunFam" id="3.20.20.140:FF:000174">
    <property type="entry name" value="Dihydropyrimidinase-related protein 2"/>
    <property type="match status" value="1"/>
</dbReference>
<dbReference type="NCBIfam" id="TIGR02033">
    <property type="entry name" value="D-hydantoinase"/>
    <property type="match status" value="1"/>
</dbReference>
<evidence type="ECO:0000313" key="10">
    <source>
        <dbReference type="Proteomes" id="UP000094112"/>
    </source>
</evidence>
<keyword evidence="3" id="KW-0479">Metal-binding</keyword>
<name>A0A1E3NZ48_WICAA</name>
<comment type="similarity">
    <text evidence="2">Belongs to the metallo-dependent hydrolases superfamily. Hydantoinase/dihydropyrimidinase family.</text>
</comment>
<evidence type="ECO:0000256" key="6">
    <source>
        <dbReference type="ARBA" id="ARBA00039113"/>
    </source>
</evidence>
<evidence type="ECO:0000256" key="1">
    <source>
        <dbReference type="ARBA" id="ARBA00001947"/>
    </source>
</evidence>
<evidence type="ECO:0000256" key="5">
    <source>
        <dbReference type="ARBA" id="ARBA00036696"/>
    </source>
</evidence>
<dbReference type="STRING" id="683960.A0A1E3NZ48"/>
<evidence type="ECO:0000256" key="3">
    <source>
        <dbReference type="ARBA" id="ARBA00022723"/>
    </source>
</evidence>
<dbReference type="GO" id="GO:0004157">
    <property type="term" value="F:dihydropyrimidinase activity"/>
    <property type="evidence" value="ECO:0007669"/>
    <property type="project" value="UniProtKB-EC"/>
</dbReference>
<evidence type="ECO:0000256" key="2">
    <source>
        <dbReference type="ARBA" id="ARBA00008829"/>
    </source>
</evidence>
<reference evidence="9 10" key="1">
    <citation type="journal article" date="2016" name="Proc. Natl. Acad. Sci. U.S.A.">
        <title>Comparative genomics of biotechnologically important yeasts.</title>
        <authorList>
            <person name="Riley R."/>
            <person name="Haridas S."/>
            <person name="Wolfe K.H."/>
            <person name="Lopes M.R."/>
            <person name="Hittinger C.T."/>
            <person name="Goeker M."/>
            <person name="Salamov A.A."/>
            <person name="Wisecaver J.H."/>
            <person name="Long T.M."/>
            <person name="Calvey C.H."/>
            <person name="Aerts A.L."/>
            <person name="Barry K.W."/>
            <person name="Choi C."/>
            <person name="Clum A."/>
            <person name="Coughlan A.Y."/>
            <person name="Deshpande S."/>
            <person name="Douglass A.P."/>
            <person name="Hanson S.J."/>
            <person name="Klenk H.-P."/>
            <person name="LaButti K.M."/>
            <person name="Lapidus A."/>
            <person name="Lindquist E.A."/>
            <person name="Lipzen A.M."/>
            <person name="Meier-Kolthoff J.P."/>
            <person name="Ohm R.A."/>
            <person name="Otillar R.P."/>
            <person name="Pangilinan J.L."/>
            <person name="Peng Y."/>
            <person name="Rokas A."/>
            <person name="Rosa C.A."/>
            <person name="Scheuner C."/>
            <person name="Sibirny A.A."/>
            <person name="Slot J.C."/>
            <person name="Stielow J.B."/>
            <person name="Sun H."/>
            <person name="Kurtzman C.P."/>
            <person name="Blackwell M."/>
            <person name="Grigoriev I.V."/>
            <person name="Jeffries T.W."/>
        </authorList>
    </citation>
    <scope>NUCLEOTIDE SEQUENCE [LARGE SCALE GENOMIC DNA]</scope>
    <source>
        <strain evidence="10">ATCC 58044 / CBS 1984 / NCYC 433 / NRRL Y-366-8</strain>
    </source>
</reference>
<accession>A0A1E3NZ48</accession>
<gene>
    <name evidence="9" type="ORF">WICANDRAFT_85483</name>
</gene>
<dbReference type="Pfam" id="PF01979">
    <property type="entry name" value="Amidohydro_1"/>
    <property type="match status" value="1"/>
</dbReference>
<dbReference type="Gene3D" id="2.30.40.10">
    <property type="entry name" value="Urease, subunit C, domain 1"/>
    <property type="match status" value="1"/>
</dbReference>
<dbReference type="CDD" id="cd01314">
    <property type="entry name" value="D-HYD"/>
    <property type="match status" value="1"/>
</dbReference>
<proteinExistence type="inferred from homology"/>
<dbReference type="PANTHER" id="PTHR11647">
    <property type="entry name" value="HYDRANTOINASE/DIHYDROPYRIMIDINASE FAMILY MEMBER"/>
    <property type="match status" value="1"/>
</dbReference>
<organism evidence="9 10">
    <name type="scientific">Wickerhamomyces anomalus (strain ATCC 58044 / CBS 1984 / NCYC 433 / NRRL Y-366-8)</name>
    <name type="common">Yeast</name>
    <name type="synonym">Hansenula anomala</name>
    <dbReference type="NCBI Taxonomy" id="683960"/>
    <lineage>
        <taxon>Eukaryota</taxon>
        <taxon>Fungi</taxon>
        <taxon>Dikarya</taxon>
        <taxon>Ascomycota</taxon>
        <taxon>Saccharomycotina</taxon>
        <taxon>Saccharomycetes</taxon>
        <taxon>Phaffomycetales</taxon>
        <taxon>Wickerhamomycetaceae</taxon>
        <taxon>Wickerhamomyces</taxon>
    </lineage>
</organism>
<dbReference type="GO" id="GO:0005737">
    <property type="term" value="C:cytoplasm"/>
    <property type="evidence" value="ECO:0007669"/>
    <property type="project" value="InterPro"/>
</dbReference>
<protein>
    <recommendedName>
        <fullName evidence="6">dihydropyrimidinase</fullName>
        <ecNumber evidence="6">3.5.2.2</ecNumber>
    </recommendedName>
</protein>
<dbReference type="OrthoDB" id="1924787at2759"/>
<feature type="domain" description="Amidohydrolase-related" evidence="8">
    <location>
        <begin position="52"/>
        <end position="455"/>
    </location>
</feature>
<keyword evidence="4" id="KW-0378">Hydrolase</keyword>
<evidence type="ECO:0000259" key="8">
    <source>
        <dbReference type="Pfam" id="PF01979"/>
    </source>
</evidence>
<evidence type="ECO:0000256" key="7">
    <source>
        <dbReference type="PIRSR" id="PIRSR611778-50"/>
    </source>
</evidence>
<comment type="catalytic activity">
    <reaction evidence="5">
        <text>5,6-dihydrouracil + H2O = 3-(carbamoylamino)propanoate + H(+)</text>
        <dbReference type="Rhea" id="RHEA:16121"/>
        <dbReference type="ChEBI" id="CHEBI:11892"/>
        <dbReference type="ChEBI" id="CHEBI:15377"/>
        <dbReference type="ChEBI" id="CHEBI:15378"/>
        <dbReference type="ChEBI" id="CHEBI:15901"/>
        <dbReference type="EC" id="3.5.2.2"/>
    </reaction>
</comment>
<dbReference type="GeneID" id="30203144"/>
<dbReference type="SUPFAM" id="SSF51556">
    <property type="entry name" value="Metallo-dependent hydrolases"/>
    <property type="match status" value="1"/>
</dbReference>
<dbReference type="Proteomes" id="UP000094112">
    <property type="component" value="Unassembled WGS sequence"/>
</dbReference>
<sequence>MVFDTVIHNGLIVTGSDILPTSTYIGILNGKFDTISASPLEGDKIIDCKGAYVTPGGIDPHVHLEEPNSIYSDTFEHATKIAIRGGTTTVIAFALQGSNDDDSKSSIVDDTLAYMERAKGQCYSDYGFHLIVRNPTLALISQLGKLVEMGLTSCKIYTTYDALKLNDYQILTILLETRKLGITQMIHAENTDIIQFLNNKLEAKSLLDPYYHAVSRPIEAEDEASYRVIQLSKIINIPILIVHMSSPVALKHVKKAQDKLIPIYAETCPQYLFLTNSLMKSHHHEDPFEGAKYICSPPLRDSSSELEGVWEALTNGTVTVFASDHAPSNYDDPSGKKLGLDAKGAPDYKKIPNGLSGVEVRLPLLWSHGVSKGRISPQRFVQVTSTNPAKLYGLDGKKGSISVGYDADLVIWHPEGEIKYNLKNEDLGHRFDYTAFEGVEVLNWPKYTLLRGEVVFEKDQGVVGKKGYGDYLKRGQSTLGGKLKELNPLLV</sequence>
<evidence type="ECO:0000313" key="9">
    <source>
        <dbReference type="EMBL" id="ODQ58423.1"/>
    </source>
</evidence>
<dbReference type="Gene3D" id="3.20.20.140">
    <property type="entry name" value="Metal-dependent hydrolases"/>
    <property type="match status" value="1"/>
</dbReference>